<proteinExistence type="predicted"/>
<keyword evidence="2" id="KW-1185">Reference proteome</keyword>
<name>K0IL29_NITGG</name>
<sequence>MKEMFASNILVLVALPFAAFKIRKTISILLQGPVLIDNDDYMITVSIVAIDDMNQPLPPSDNFLLPSANATSNILVPFNGGEDTITTQ</sequence>
<gene>
    <name evidence="1" type="ordered locus">Ngar_c23620</name>
</gene>
<dbReference type="HOGENOM" id="CLU_2461866_0_0_2"/>
<organism evidence="1 2">
    <name type="scientific">Nitrososphaera gargensis (strain Ga9.2)</name>
    <dbReference type="NCBI Taxonomy" id="1237085"/>
    <lineage>
        <taxon>Archaea</taxon>
        <taxon>Nitrososphaerota</taxon>
        <taxon>Nitrososphaeria</taxon>
        <taxon>Nitrososphaerales</taxon>
        <taxon>Nitrososphaeraceae</taxon>
        <taxon>Nitrososphaera</taxon>
    </lineage>
</organism>
<protein>
    <submittedName>
        <fullName evidence="1">Uncharacterized protein</fullName>
    </submittedName>
</protein>
<dbReference type="EMBL" id="CP002408">
    <property type="protein sequence ID" value="AFU59287.1"/>
    <property type="molecule type" value="Genomic_DNA"/>
</dbReference>
<dbReference type="KEGG" id="nga:Ngar_c23620"/>
<dbReference type="InParanoid" id="K0IL29"/>
<dbReference type="BioCyc" id="CNIT1237085:G1324-2360-MONOMER"/>
<evidence type="ECO:0000313" key="2">
    <source>
        <dbReference type="Proteomes" id="UP000008037"/>
    </source>
</evidence>
<dbReference type="Proteomes" id="UP000008037">
    <property type="component" value="Chromosome"/>
</dbReference>
<evidence type="ECO:0000313" key="1">
    <source>
        <dbReference type="EMBL" id="AFU59287.1"/>
    </source>
</evidence>
<accession>K0IL29</accession>
<reference evidence="1 2" key="1">
    <citation type="journal article" date="2012" name="Environ. Microbiol.">
        <title>The genome of the ammonia-oxidizing Candidatus Nitrososphaera gargensis: insights into metabolic versatility and environmental adaptations.</title>
        <authorList>
            <person name="Spang A."/>
            <person name="Poehlein A."/>
            <person name="Offre P."/>
            <person name="Zumbragel S."/>
            <person name="Haider S."/>
            <person name="Rychlik N."/>
            <person name="Nowka B."/>
            <person name="Schmeisser C."/>
            <person name="Lebedeva E.V."/>
            <person name="Rattei T."/>
            <person name="Bohm C."/>
            <person name="Schmid M."/>
            <person name="Galushko A."/>
            <person name="Hatzenpichler R."/>
            <person name="Weinmaier T."/>
            <person name="Daniel R."/>
            <person name="Schleper C."/>
            <person name="Spieck E."/>
            <person name="Streit W."/>
            <person name="Wagner M."/>
        </authorList>
    </citation>
    <scope>NUCLEOTIDE SEQUENCE [LARGE SCALE GENOMIC DNA]</scope>
    <source>
        <strain evidence="2">Ga9.2</strain>
    </source>
</reference>
<dbReference type="AlphaFoldDB" id="K0IL29"/>